<keyword evidence="1" id="KW-0812">Transmembrane</keyword>
<dbReference type="InterPro" id="IPR032690">
    <property type="entry name" value="CarS"/>
</dbReference>
<evidence type="ECO:0000313" key="3">
    <source>
        <dbReference type="Proteomes" id="UP000295765"/>
    </source>
</evidence>
<accession>A0A4R2KYB5</accession>
<dbReference type="EMBL" id="SLWY01000018">
    <property type="protein sequence ID" value="TCO79641.1"/>
    <property type="molecule type" value="Genomic_DNA"/>
</dbReference>
<dbReference type="Pfam" id="PF01864">
    <property type="entry name" value="CarS-like"/>
    <property type="match status" value="1"/>
</dbReference>
<dbReference type="PANTHER" id="PTHR39650:SF1">
    <property type="entry name" value="CDP-ARCHAEOL SYNTHASE"/>
    <property type="match status" value="1"/>
</dbReference>
<evidence type="ECO:0000256" key="1">
    <source>
        <dbReference type="SAM" id="Phobius"/>
    </source>
</evidence>
<keyword evidence="1" id="KW-0472">Membrane</keyword>
<reference evidence="2 3" key="1">
    <citation type="submission" date="2019-03" db="EMBL/GenBank/DDBJ databases">
        <title>Genomic Encyclopedia of Type Strains, Phase IV (KMG-IV): sequencing the most valuable type-strain genomes for metagenomic binning, comparative biology and taxonomic classification.</title>
        <authorList>
            <person name="Goeker M."/>
        </authorList>
    </citation>
    <scope>NUCLEOTIDE SEQUENCE [LARGE SCALE GENOMIC DNA]</scope>
    <source>
        <strain evidence="2 3">DSM 25287</strain>
    </source>
</reference>
<evidence type="ECO:0000313" key="2">
    <source>
        <dbReference type="EMBL" id="TCO79641.1"/>
    </source>
</evidence>
<dbReference type="PANTHER" id="PTHR39650">
    <property type="entry name" value="CDP-ARCHAEOL SYNTHASE"/>
    <property type="match status" value="1"/>
</dbReference>
<proteinExistence type="predicted"/>
<sequence>MTELTLLLLILVANGAPVIATRLCGAHAAWPVDAGLRLPDGHPLFGPSKTWRGVLSALTASTVAGLICGWPWHLGFTVGAGAMLGDLLSSFCKRRLGLASSSEAFGLDQIPEALFPMLAVHRQLALGLPEVIALTVLFVVLGRVLSRILYRLHIRREPY</sequence>
<gene>
    <name evidence="2" type="ORF">EV699_11826</name>
</gene>
<dbReference type="OrthoDB" id="8850121at2"/>
<keyword evidence="1" id="KW-1133">Transmembrane helix</keyword>
<organism evidence="2 3">
    <name type="scientific">Plasticicumulans lactativorans</name>
    <dbReference type="NCBI Taxonomy" id="1133106"/>
    <lineage>
        <taxon>Bacteria</taxon>
        <taxon>Pseudomonadati</taxon>
        <taxon>Pseudomonadota</taxon>
        <taxon>Gammaproteobacteria</taxon>
        <taxon>Candidatus Competibacteraceae</taxon>
        <taxon>Plasticicumulans</taxon>
    </lineage>
</organism>
<dbReference type="Proteomes" id="UP000295765">
    <property type="component" value="Unassembled WGS sequence"/>
</dbReference>
<name>A0A4R2KYB5_9GAMM</name>
<feature type="transmembrane region" description="Helical" evidence="1">
    <location>
        <begin position="124"/>
        <end position="146"/>
    </location>
</feature>
<keyword evidence="3" id="KW-1185">Reference proteome</keyword>
<comment type="caution">
    <text evidence="2">The sequence shown here is derived from an EMBL/GenBank/DDBJ whole genome shotgun (WGS) entry which is preliminary data.</text>
</comment>
<protein>
    <submittedName>
        <fullName evidence="2">CDP-2,3-bis-(O-geranylgeranyl)-sn-glycerol synthase</fullName>
    </submittedName>
</protein>
<dbReference type="AlphaFoldDB" id="A0A4R2KYB5"/>
<dbReference type="RefSeq" id="WP_132544495.1">
    <property type="nucleotide sequence ID" value="NZ_SLWY01000018.1"/>
</dbReference>